<evidence type="ECO:0000313" key="15">
    <source>
        <dbReference type="EMBL" id="MBA2889886.1"/>
    </source>
</evidence>
<dbReference type="InterPro" id="IPR003594">
    <property type="entry name" value="HATPase_dom"/>
</dbReference>
<dbReference type="InterPro" id="IPR004358">
    <property type="entry name" value="Sig_transdc_His_kin-like_C"/>
</dbReference>
<gene>
    <name evidence="15" type="ORF">HNR30_001221</name>
</gene>
<reference evidence="15 16" key="1">
    <citation type="submission" date="2020-07" db="EMBL/GenBank/DDBJ databases">
        <title>Genomic Encyclopedia of Type Strains, Phase IV (KMG-IV): sequencing the most valuable type-strain genomes for metagenomic binning, comparative biology and taxonomic classification.</title>
        <authorList>
            <person name="Goeker M."/>
        </authorList>
    </citation>
    <scope>NUCLEOTIDE SEQUENCE [LARGE SCALE GENOMIC DNA]</scope>
    <source>
        <strain evidence="15 16">DSM 45533</strain>
    </source>
</reference>
<dbReference type="Pfam" id="PF00672">
    <property type="entry name" value="HAMP"/>
    <property type="match status" value="1"/>
</dbReference>
<dbReference type="InterPro" id="IPR050428">
    <property type="entry name" value="TCS_sensor_his_kinase"/>
</dbReference>
<organism evidence="15 16">
    <name type="scientific">Nonomuraea soli</name>
    <dbReference type="NCBI Taxonomy" id="1032476"/>
    <lineage>
        <taxon>Bacteria</taxon>
        <taxon>Bacillati</taxon>
        <taxon>Actinomycetota</taxon>
        <taxon>Actinomycetes</taxon>
        <taxon>Streptosporangiales</taxon>
        <taxon>Streptosporangiaceae</taxon>
        <taxon>Nonomuraea</taxon>
    </lineage>
</organism>
<evidence type="ECO:0000256" key="9">
    <source>
        <dbReference type="ARBA" id="ARBA00023012"/>
    </source>
</evidence>
<evidence type="ECO:0000256" key="3">
    <source>
        <dbReference type="ARBA" id="ARBA00012438"/>
    </source>
</evidence>
<dbReference type="EC" id="2.7.13.3" evidence="3"/>
<dbReference type="InterPro" id="IPR005467">
    <property type="entry name" value="His_kinase_dom"/>
</dbReference>
<comment type="catalytic activity">
    <reaction evidence="1">
        <text>ATP + protein L-histidine = ADP + protein N-phospho-L-histidine.</text>
        <dbReference type="EC" id="2.7.13.3"/>
    </reaction>
</comment>
<dbReference type="Proteomes" id="UP000530928">
    <property type="component" value="Unassembled WGS sequence"/>
</dbReference>
<accession>A0A7W0HNT4</accession>
<dbReference type="PANTHER" id="PTHR45436">
    <property type="entry name" value="SENSOR HISTIDINE KINASE YKOH"/>
    <property type="match status" value="1"/>
</dbReference>
<dbReference type="PROSITE" id="PS50885">
    <property type="entry name" value="HAMP"/>
    <property type="match status" value="1"/>
</dbReference>
<evidence type="ECO:0000256" key="5">
    <source>
        <dbReference type="ARBA" id="ARBA00022679"/>
    </source>
</evidence>
<dbReference type="CDD" id="cd06225">
    <property type="entry name" value="HAMP"/>
    <property type="match status" value="1"/>
</dbReference>
<proteinExistence type="predicted"/>
<dbReference type="SMART" id="SM00388">
    <property type="entry name" value="HisKA"/>
    <property type="match status" value="1"/>
</dbReference>
<dbReference type="PRINTS" id="PR00344">
    <property type="entry name" value="BCTRLSENSOR"/>
</dbReference>
<evidence type="ECO:0000256" key="10">
    <source>
        <dbReference type="ARBA" id="ARBA00023136"/>
    </source>
</evidence>
<dbReference type="SUPFAM" id="SSF55874">
    <property type="entry name" value="ATPase domain of HSP90 chaperone/DNA topoisomerase II/histidine kinase"/>
    <property type="match status" value="1"/>
</dbReference>
<keyword evidence="4" id="KW-0597">Phosphoprotein</keyword>
<feature type="domain" description="HAMP" evidence="14">
    <location>
        <begin position="171"/>
        <end position="233"/>
    </location>
</feature>
<protein>
    <recommendedName>
        <fullName evidence="3">histidine kinase</fullName>
        <ecNumber evidence="3">2.7.13.3</ecNumber>
    </recommendedName>
</protein>
<dbReference type="InterPro" id="IPR003661">
    <property type="entry name" value="HisK_dim/P_dom"/>
</dbReference>
<feature type="compositionally biased region" description="Acidic residues" evidence="11">
    <location>
        <begin position="347"/>
        <end position="359"/>
    </location>
</feature>
<dbReference type="SUPFAM" id="SSF47384">
    <property type="entry name" value="Homodimeric domain of signal transducing histidine kinase"/>
    <property type="match status" value="1"/>
</dbReference>
<feature type="region of interest" description="Disordered" evidence="11">
    <location>
        <begin position="337"/>
        <end position="362"/>
    </location>
</feature>
<dbReference type="GO" id="GO:0005886">
    <property type="term" value="C:plasma membrane"/>
    <property type="evidence" value="ECO:0007669"/>
    <property type="project" value="UniProtKB-SubCell"/>
</dbReference>
<dbReference type="InterPro" id="IPR036097">
    <property type="entry name" value="HisK_dim/P_sf"/>
</dbReference>
<dbReference type="SMART" id="SM00304">
    <property type="entry name" value="HAMP"/>
    <property type="match status" value="1"/>
</dbReference>
<evidence type="ECO:0000256" key="4">
    <source>
        <dbReference type="ARBA" id="ARBA00022553"/>
    </source>
</evidence>
<dbReference type="InterPro" id="IPR003660">
    <property type="entry name" value="HAMP_dom"/>
</dbReference>
<comment type="subcellular location">
    <subcellularLocation>
        <location evidence="2">Cell membrane</location>
    </subcellularLocation>
</comment>
<dbReference type="GO" id="GO:0000155">
    <property type="term" value="F:phosphorelay sensor kinase activity"/>
    <property type="evidence" value="ECO:0007669"/>
    <property type="project" value="InterPro"/>
</dbReference>
<keyword evidence="9" id="KW-0902">Two-component regulatory system</keyword>
<keyword evidence="6 12" id="KW-0812">Transmembrane</keyword>
<feature type="domain" description="Histidine kinase" evidence="13">
    <location>
        <begin position="248"/>
        <end position="485"/>
    </location>
</feature>
<keyword evidence="8 12" id="KW-1133">Transmembrane helix</keyword>
<evidence type="ECO:0000256" key="2">
    <source>
        <dbReference type="ARBA" id="ARBA00004236"/>
    </source>
</evidence>
<evidence type="ECO:0000256" key="7">
    <source>
        <dbReference type="ARBA" id="ARBA00022777"/>
    </source>
</evidence>
<dbReference type="InterPro" id="IPR036890">
    <property type="entry name" value="HATPase_C_sf"/>
</dbReference>
<comment type="caution">
    <text evidence="15">The sequence shown here is derived from an EMBL/GenBank/DDBJ whole genome shotgun (WGS) entry which is preliminary data.</text>
</comment>
<sequence length="486" mass="51199">MVAVAIVLLTALTLVIATATTLQLHASQRAQLDDRVRDAARRAVMAASRIPGDAPADYLFVPGQSIGTFGARLRDGAVAEATVLSSETAIDTVDAPPALLGVGRRPVTVSLGDELGDYRMVAERGRTGDVIVTGLPEAPMNATISRFIAMEAVVALTAVVLAALLGTAMVRRAMRPLHRLAATATRVSEQPLDRGDVVRLARVPDAYSHPGTEVGQVGVALNQMLGHIEESLAARHAGEVRLRKFVADASHELRTPLASIAGYAELAARDPGTHEHSLRRIRSETTRMTALVEDLLLLAKLDAGRPLAREELDLRPLLVNAVSDAYAASREHRWLVDFPGAGPEPGPGDDEPDATEPDATEPGALADDELCVVGDADRLYQVVTNLLANARSHTPPGTTVTTTLTVESGWLALRVRDDGPGIAAEVLPDLFDRFTRGDAGRSRQVGGTGLGLAIVAAVTAAHGGRVEVSSVPGDTVFTVWLPGARS</sequence>
<dbReference type="CDD" id="cd00082">
    <property type="entry name" value="HisKA"/>
    <property type="match status" value="1"/>
</dbReference>
<dbReference type="Gene3D" id="1.10.287.130">
    <property type="match status" value="1"/>
</dbReference>
<evidence type="ECO:0000256" key="1">
    <source>
        <dbReference type="ARBA" id="ARBA00000085"/>
    </source>
</evidence>
<dbReference type="PROSITE" id="PS50109">
    <property type="entry name" value="HIS_KIN"/>
    <property type="match status" value="1"/>
</dbReference>
<evidence type="ECO:0000256" key="8">
    <source>
        <dbReference type="ARBA" id="ARBA00022989"/>
    </source>
</evidence>
<feature type="transmembrane region" description="Helical" evidence="12">
    <location>
        <begin position="147"/>
        <end position="170"/>
    </location>
</feature>
<evidence type="ECO:0000259" key="14">
    <source>
        <dbReference type="PROSITE" id="PS50885"/>
    </source>
</evidence>
<dbReference type="PANTHER" id="PTHR45436:SF5">
    <property type="entry name" value="SENSOR HISTIDINE KINASE TRCS"/>
    <property type="match status" value="1"/>
</dbReference>
<dbReference type="FunFam" id="1.10.287.130:FF:000001">
    <property type="entry name" value="Two-component sensor histidine kinase"/>
    <property type="match status" value="1"/>
</dbReference>
<keyword evidence="10 12" id="KW-0472">Membrane</keyword>
<dbReference type="EMBL" id="JACDUR010000001">
    <property type="protein sequence ID" value="MBA2889886.1"/>
    <property type="molecule type" value="Genomic_DNA"/>
</dbReference>
<dbReference type="CDD" id="cd00075">
    <property type="entry name" value="HATPase"/>
    <property type="match status" value="1"/>
</dbReference>
<dbReference type="Pfam" id="PF02518">
    <property type="entry name" value="HATPase_c"/>
    <property type="match status" value="1"/>
</dbReference>
<evidence type="ECO:0000313" key="16">
    <source>
        <dbReference type="Proteomes" id="UP000530928"/>
    </source>
</evidence>
<name>A0A7W0HNT4_9ACTN</name>
<keyword evidence="7 15" id="KW-0418">Kinase</keyword>
<evidence type="ECO:0000259" key="13">
    <source>
        <dbReference type="PROSITE" id="PS50109"/>
    </source>
</evidence>
<dbReference type="SMART" id="SM00387">
    <property type="entry name" value="HATPase_c"/>
    <property type="match status" value="1"/>
</dbReference>
<dbReference type="Pfam" id="PF00512">
    <property type="entry name" value="HisKA"/>
    <property type="match status" value="1"/>
</dbReference>
<dbReference type="AlphaFoldDB" id="A0A7W0HNT4"/>
<keyword evidence="5 15" id="KW-0808">Transferase</keyword>
<keyword evidence="16" id="KW-1185">Reference proteome</keyword>
<evidence type="ECO:0000256" key="6">
    <source>
        <dbReference type="ARBA" id="ARBA00022692"/>
    </source>
</evidence>
<dbReference type="RefSeq" id="WP_312894259.1">
    <property type="nucleotide sequence ID" value="NZ_BAABAM010000001.1"/>
</dbReference>
<dbReference type="Gene3D" id="3.30.565.10">
    <property type="entry name" value="Histidine kinase-like ATPase, C-terminal domain"/>
    <property type="match status" value="1"/>
</dbReference>
<evidence type="ECO:0000256" key="11">
    <source>
        <dbReference type="SAM" id="MobiDB-lite"/>
    </source>
</evidence>
<dbReference type="Gene3D" id="6.10.340.10">
    <property type="match status" value="1"/>
</dbReference>
<evidence type="ECO:0000256" key="12">
    <source>
        <dbReference type="SAM" id="Phobius"/>
    </source>
</evidence>